<dbReference type="PIRSF" id="PIRSF006156">
    <property type="entry name" value="YafQ"/>
    <property type="match status" value="1"/>
</dbReference>
<dbReference type="InterPro" id="IPR035093">
    <property type="entry name" value="RelE/ParE_toxin_dom_sf"/>
</dbReference>
<dbReference type="Proteomes" id="UP000003011">
    <property type="component" value="Unassembled WGS sequence"/>
</dbReference>
<evidence type="ECO:0000313" key="4">
    <source>
        <dbReference type="Proteomes" id="UP000003011"/>
    </source>
</evidence>
<dbReference type="GO" id="GO:0006402">
    <property type="term" value="P:mRNA catabolic process"/>
    <property type="evidence" value="ECO:0007669"/>
    <property type="project" value="TreeGrafter"/>
</dbReference>
<evidence type="ECO:0000313" key="3">
    <source>
        <dbReference type="EMBL" id="EHI55776.1"/>
    </source>
</evidence>
<dbReference type="GO" id="GO:0004521">
    <property type="term" value="F:RNA endonuclease activity"/>
    <property type="evidence" value="ECO:0007669"/>
    <property type="project" value="TreeGrafter"/>
</dbReference>
<dbReference type="Gene3D" id="3.30.2310.20">
    <property type="entry name" value="RelE-like"/>
    <property type="match status" value="1"/>
</dbReference>
<proteinExistence type="predicted"/>
<dbReference type="OrthoDB" id="7030467at2"/>
<comment type="caution">
    <text evidence="3">The sequence shown here is derived from an EMBL/GenBank/DDBJ whole genome shotgun (WGS) entry which is preliminary data.</text>
</comment>
<dbReference type="PANTHER" id="PTHR40588">
    <property type="entry name" value="MRNA INTERFERASE TOXIN YAFQ"/>
    <property type="match status" value="1"/>
</dbReference>
<feature type="active site" description="Proton donor" evidence="2">
    <location>
        <position position="86"/>
    </location>
</feature>
<keyword evidence="4" id="KW-1185">Reference proteome</keyword>
<evidence type="ECO:0000256" key="1">
    <source>
        <dbReference type="ARBA" id="ARBA00022649"/>
    </source>
</evidence>
<dbReference type="HOGENOM" id="CLU_161929_4_1_9"/>
<dbReference type="PANTHER" id="PTHR40588:SF1">
    <property type="entry name" value="MRNA INTERFERASE TOXIN YAFQ"/>
    <property type="match status" value="1"/>
</dbReference>
<dbReference type="STRING" id="679200.HMPREF9333_01123"/>
<dbReference type="InterPro" id="IPR007712">
    <property type="entry name" value="RelE/ParE_toxin"/>
</dbReference>
<dbReference type="EMBL" id="ACZL01000017">
    <property type="protein sequence ID" value="EHI55776.1"/>
    <property type="molecule type" value="Genomic_DNA"/>
</dbReference>
<name>G5GHT3_9FIRM</name>
<dbReference type="AlphaFoldDB" id="G5GHT3"/>
<sequence length="92" mass="10813">MYQILFTNKMKHDLKLMKKRGKDISKLTAILNKLSNDKILPHKYKDHQLSGNMSDFRECHIEPDWLLIYRIEKDKLILTATATGTHADLFKV</sequence>
<dbReference type="SUPFAM" id="SSF143011">
    <property type="entry name" value="RelE-like"/>
    <property type="match status" value="1"/>
</dbReference>
<evidence type="ECO:0000256" key="2">
    <source>
        <dbReference type="PIRSR" id="PIRSR006156-1"/>
    </source>
</evidence>
<organism evidence="3 4">
    <name type="scientific">Johnsonella ignava ATCC 51276</name>
    <dbReference type="NCBI Taxonomy" id="679200"/>
    <lineage>
        <taxon>Bacteria</taxon>
        <taxon>Bacillati</taxon>
        <taxon>Bacillota</taxon>
        <taxon>Clostridia</taxon>
        <taxon>Lachnospirales</taxon>
        <taxon>Lachnospiraceae</taxon>
        <taxon>Johnsonella</taxon>
    </lineage>
</organism>
<dbReference type="eggNOG" id="COG3041">
    <property type="taxonomic scope" value="Bacteria"/>
</dbReference>
<reference evidence="3 4" key="1">
    <citation type="submission" date="2011-08" db="EMBL/GenBank/DDBJ databases">
        <title>The Genome Sequence of Johnsonella ignava ATCC 51276.</title>
        <authorList>
            <consortium name="The Broad Institute Genome Sequencing Platform"/>
            <person name="Earl A."/>
            <person name="Ward D."/>
            <person name="Feldgarden M."/>
            <person name="Gevers D."/>
            <person name="Izard J."/>
            <person name="Blanton J.M."/>
            <person name="Baranova O.V."/>
            <person name="Dewhirst F.E."/>
            <person name="Young S.K."/>
            <person name="Zeng Q."/>
            <person name="Gargeya S."/>
            <person name="Fitzgerald M."/>
            <person name="Haas B."/>
            <person name="Abouelleil A."/>
            <person name="Alvarado L."/>
            <person name="Arachchi H.M."/>
            <person name="Berlin A."/>
            <person name="Brown A."/>
            <person name="Chapman S.B."/>
            <person name="Chen Z."/>
            <person name="Dunbar C."/>
            <person name="Freedman E."/>
            <person name="Gearin G."/>
            <person name="Gellesch M."/>
            <person name="Goldberg J."/>
            <person name="Griggs A."/>
            <person name="Gujja S."/>
            <person name="Heiman D."/>
            <person name="Howarth C."/>
            <person name="Larson L."/>
            <person name="Lui A."/>
            <person name="MacDonald P.J.P."/>
            <person name="Montmayeur A."/>
            <person name="Murphy C."/>
            <person name="Neiman D."/>
            <person name="Pearson M."/>
            <person name="Priest M."/>
            <person name="Roberts A."/>
            <person name="Saif S."/>
            <person name="Shea T."/>
            <person name="Shenoy N."/>
            <person name="Sisk P."/>
            <person name="Stolte C."/>
            <person name="Sykes S."/>
            <person name="Wortman J."/>
            <person name="Nusbaum C."/>
            <person name="Birren B."/>
        </authorList>
    </citation>
    <scope>NUCLEOTIDE SEQUENCE [LARGE SCALE GENOMIC DNA]</scope>
    <source>
        <strain evidence="3 4">ATCC 51276</strain>
    </source>
</reference>
<keyword evidence="1" id="KW-1277">Toxin-antitoxin system</keyword>
<dbReference type="Pfam" id="PF15738">
    <property type="entry name" value="YafQ_toxin"/>
    <property type="match status" value="1"/>
</dbReference>
<accession>G5GHT3</accession>
<protein>
    <recommendedName>
        <fullName evidence="5">RelE/StbE family addiction module toxin</fullName>
    </recommendedName>
</protein>
<dbReference type="GO" id="GO:0006415">
    <property type="term" value="P:translational termination"/>
    <property type="evidence" value="ECO:0007669"/>
    <property type="project" value="TreeGrafter"/>
</dbReference>
<dbReference type="PATRIC" id="fig|679200.3.peg.1193"/>
<dbReference type="InterPro" id="IPR004386">
    <property type="entry name" value="Toxin_YafQ-like"/>
</dbReference>
<dbReference type="NCBIfam" id="TIGR02385">
    <property type="entry name" value="RelE_StbE"/>
    <property type="match status" value="1"/>
</dbReference>
<evidence type="ECO:0008006" key="5">
    <source>
        <dbReference type="Google" id="ProtNLM"/>
    </source>
</evidence>
<dbReference type="RefSeq" id="WP_005540551.1">
    <property type="nucleotide sequence ID" value="NZ_JH378831.1"/>
</dbReference>
<gene>
    <name evidence="3" type="ORF">HMPREF9333_01123</name>
</gene>